<evidence type="ECO:0000256" key="2">
    <source>
        <dbReference type="ARBA" id="ARBA00004651"/>
    </source>
</evidence>
<feature type="transmembrane region" description="Helical" evidence="15">
    <location>
        <begin position="108"/>
        <end position="126"/>
    </location>
</feature>
<dbReference type="InterPro" id="IPR005467">
    <property type="entry name" value="His_kinase_dom"/>
</dbReference>
<organism evidence="19 20">
    <name type="scientific">Roseicella aerolata</name>
    <dbReference type="NCBI Taxonomy" id="2883479"/>
    <lineage>
        <taxon>Bacteria</taxon>
        <taxon>Pseudomonadati</taxon>
        <taxon>Pseudomonadota</taxon>
        <taxon>Alphaproteobacteria</taxon>
        <taxon>Acetobacterales</taxon>
        <taxon>Roseomonadaceae</taxon>
        <taxon>Roseicella</taxon>
    </lineage>
</organism>
<keyword evidence="11 15" id="KW-0472">Membrane</keyword>
<protein>
    <recommendedName>
        <fullName evidence="3">histidine kinase</fullName>
        <ecNumber evidence="3">2.7.13.3</ecNumber>
    </recommendedName>
</protein>
<feature type="modified residue" description="4-aspartylphosphate" evidence="13">
    <location>
        <position position="697"/>
    </location>
</feature>
<feature type="compositionally biased region" description="Basic and acidic residues" evidence="14">
    <location>
        <begin position="1"/>
        <end position="36"/>
    </location>
</feature>
<dbReference type="Proteomes" id="UP001139311">
    <property type="component" value="Unassembled WGS sequence"/>
</dbReference>
<dbReference type="InterPro" id="IPR008207">
    <property type="entry name" value="Sig_transdc_His_kin_Hpt_dom"/>
</dbReference>
<evidence type="ECO:0000256" key="3">
    <source>
        <dbReference type="ARBA" id="ARBA00012438"/>
    </source>
</evidence>
<feature type="transmembrane region" description="Helical" evidence="15">
    <location>
        <begin position="133"/>
        <end position="149"/>
    </location>
</feature>
<dbReference type="InterPro" id="IPR004358">
    <property type="entry name" value="Sig_transdc_His_kin-like_C"/>
</dbReference>
<evidence type="ECO:0000256" key="15">
    <source>
        <dbReference type="SAM" id="Phobius"/>
    </source>
</evidence>
<feature type="transmembrane region" description="Helical" evidence="15">
    <location>
        <begin position="202"/>
        <end position="224"/>
    </location>
</feature>
<dbReference type="SMART" id="SM00387">
    <property type="entry name" value="HATPase_c"/>
    <property type="match status" value="1"/>
</dbReference>
<dbReference type="InterPro" id="IPR011006">
    <property type="entry name" value="CheY-like_superfamily"/>
</dbReference>
<evidence type="ECO:0000256" key="14">
    <source>
        <dbReference type="SAM" id="MobiDB-lite"/>
    </source>
</evidence>
<feature type="domain" description="HPt" evidence="18">
    <location>
        <begin position="807"/>
        <end position="901"/>
    </location>
</feature>
<feature type="modified residue" description="Phosphohistidine" evidence="12">
    <location>
        <position position="846"/>
    </location>
</feature>
<dbReference type="PROSITE" id="PS50110">
    <property type="entry name" value="RESPONSE_REGULATORY"/>
    <property type="match status" value="1"/>
</dbReference>
<dbReference type="Gene3D" id="3.40.50.2300">
    <property type="match status" value="1"/>
</dbReference>
<dbReference type="SMART" id="SM00388">
    <property type="entry name" value="HisKA"/>
    <property type="match status" value="1"/>
</dbReference>
<name>A0A9X1IHS4_9PROT</name>
<dbReference type="GO" id="GO:0000155">
    <property type="term" value="F:phosphorelay sensor kinase activity"/>
    <property type="evidence" value="ECO:0007669"/>
    <property type="project" value="InterPro"/>
</dbReference>
<evidence type="ECO:0000256" key="7">
    <source>
        <dbReference type="ARBA" id="ARBA00022741"/>
    </source>
</evidence>
<feature type="compositionally biased region" description="Low complexity" evidence="14">
    <location>
        <begin position="763"/>
        <end position="775"/>
    </location>
</feature>
<dbReference type="CDD" id="cd00082">
    <property type="entry name" value="HisKA"/>
    <property type="match status" value="1"/>
</dbReference>
<dbReference type="Pfam" id="PF00072">
    <property type="entry name" value="Response_reg"/>
    <property type="match status" value="1"/>
</dbReference>
<dbReference type="InterPro" id="IPR036890">
    <property type="entry name" value="HATPase_C_sf"/>
</dbReference>
<dbReference type="SUPFAM" id="SSF55874">
    <property type="entry name" value="ATPase domain of HSP90 chaperone/DNA topoisomerase II/histidine kinase"/>
    <property type="match status" value="1"/>
</dbReference>
<evidence type="ECO:0000256" key="10">
    <source>
        <dbReference type="ARBA" id="ARBA00023012"/>
    </source>
</evidence>
<evidence type="ECO:0000259" key="18">
    <source>
        <dbReference type="PROSITE" id="PS50894"/>
    </source>
</evidence>
<proteinExistence type="predicted"/>
<evidence type="ECO:0000256" key="4">
    <source>
        <dbReference type="ARBA" id="ARBA00022475"/>
    </source>
</evidence>
<evidence type="ECO:0000259" key="16">
    <source>
        <dbReference type="PROSITE" id="PS50109"/>
    </source>
</evidence>
<comment type="subcellular location">
    <subcellularLocation>
        <location evidence="2">Cell membrane</location>
        <topology evidence="2">Multi-pass membrane protein</topology>
    </subcellularLocation>
</comment>
<evidence type="ECO:0000256" key="1">
    <source>
        <dbReference type="ARBA" id="ARBA00000085"/>
    </source>
</evidence>
<dbReference type="EC" id="2.7.13.3" evidence="3"/>
<dbReference type="FunFam" id="3.30.565.10:FF:000010">
    <property type="entry name" value="Sensor histidine kinase RcsC"/>
    <property type="match status" value="1"/>
</dbReference>
<dbReference type="InterPro" id="IPR001789">
    <property type="entry name" value="Sig_transdc_resp-reg_receiver"/>
</dbReference>
<evidence type="ECO:0000256" key="6">
    <source>
        <dbReference type="ARBA" id="ARBA00022692"/>
    </source>
</evidence>
<dbReference type="InterPro" id="IPR003594">
    <property type="entry name" value="HATPase_dom"/>
</dbReference>
<dbReference type="InterPro" id="IPR036097">
    <property type="entry name" value="HisK_dim/P_sf"/>
</dbReference>
<keyword evidence="5 13" id="KW-0597">Phosphoprotein</keyword>
<dbReference type="SUPFAM" id="SSF47226">
    <property type="entry name" value="Histidine-containing phosphotransfer domain, HPT domain"/>
    <property type="match status" value="1"/>
</dbReference>
<dbReference type="InterPro" id="IPR036641">
    <property type="entry name" value="HPT_dom_sf"/>
</dbReference>
<dbReference type="CDD" id="cd16922">
    <property type="entry name" value="HATPase_EvgS-ArcB-TorS-like"/>
    <property type="match status" value="1"/>
</dbReference>
<feature type="domain" description="Response regulatory" evidence="17">
    <location>
        <begin position="648"/>
        <end position="765"/>
    </location>
</feature>
<dbReference type="CDD" id="cd17546">
    <property type="entry name" value="REC_hyHK_CKI1_RcsC-like"/>
    <property type="match status" value="1"/>
</dbReference>
<dbReference type="Gene3D" id="1.10.287.130">
    <property type="match status" value="1"/>
</dbReference>
<accession>A0A9X1IHS4</accession>
<dbReference type="AlphaFoldDB" id="A0A9X1IHS4"/>
<dbReference type="InterPro" id="IPR003661">
    <property type="entry name" value="HisK_dim/P_dom"/>
</dbReference>
<feature type="transmembrane region" description="Helical" evidence="15">
    <location>
        <begin position="230"/>
        <end position="249"/>
    </location>
</feature>
<evidence type="ECO:0000256" key="8">
    <source>
        <dbReference type="ARBA" id="ARBA00022840"/>
    </source>
</evidence>
<evidence type="ECO:0000313" key="19">
    <source>
        <dbReference type="EMBL" id="MCB4824899.1"/>
    </source>
</evidence>
<dbReference type="PRINTS" id="PR00344">
    <property type="entry name" value="BCTRLSENSOR"/>
</dbReference>
<keyword evidence="8" id="KW-0067">ATP-binding</keyword>
<reference evidence="19" key="1">
    <citation type="submission" date="2021-10" db="EMBL/GenBank/DDBJ databases">
        <title>Roseicella aerolatum sp. nov., isolated from aerosols of e-waste dismantling site.</title>
        <authorList>
            <person name="Qin T."/>
        </authorList>
    </citation>
    <scope>NUCLEOTIDE SEQUENCE</scope>
    <source>
        <strain evidence="19">GB24</strain>
    </source>
</reference>
<dbReference type="Gene3D" id="3.30.565.10">
    <property type="entry name" value="Histidine kinase-like ATPase, C-terminal domain"/>
    <property type="match status" value="1"/>
</dbReference>
<gene>
    <name evidence="19" type="ORF">LHA35_24525</name>
</gene>
<dbReference type="PANTHER" id="PTHR45339:SF1">
    <property type="entry name" value="HYBRID SIGNAL TRANSDUCTION HISTIDINE KINASE J"/>
    <property type="match status" value="1"/>
</dbReference>
<feature type="transmembrane region" description="Helical" evidence="15">
    <location>
        <begin position="169"/>
        <end position="190"/>
    </location>
</feature>
<evidence type="ECO:0000313" key="20">
    <source>
        <dbReference type="Proteomes" id="UP001139311"/>
    </source>
</evidence>
<dbReference type="PANTHER" id="PTHR45339">
    <property type="entry name" value="HYBRID SIGNAL TRANSDUCTION HISTIDINE KINASE J"/>
    <property type="match status" value="1"/>
</dbReference>
<dbReference type="GO" id="GO:0005886">
    <property type="term" value="C:plasma membrane"/>
    <property type="evidence" value="ECO:0007669"/>
    <property type="project" value="UniProtKB-SubCell"/>
</dbReference>
<dbReference type="PROSITE" id="PS50894">
    <property type="entry name" value="HPT"/>
    <property type="match status" value="1"/>
</dbReference>
<evidence type="ECO:0000256" key="12">
    <source>
        <dbReference type="PROSITE-ProRule" id="PRU00110"/>
    </source>
</evidence>
<keyword evidence="6 15" id="KW-0812">Transmembrane</keyword>
<dbReference type="PROSITE" id="PS50109">
    <property type="entry name" value="HIS_KIN"/>
    <property type="match status" value="1"/>
</dbReference>
<dbReference type="Gene3D" id="1.20.120.160">
    <property type="entry name" value="HPT domain"/>
    <property type="match status" value="1"/>
</dbReference>
<dbReference type="SUPFAM" id="SSF47384">
    <property type="entry name" value="Homodimeric domain of signal transducing histidine kinase"/>
    <property type="match status" value="1"/>
</dbReference>
<keyword evidence="10" id="KW-0902">Two-component regulatory system</keyword>
<evidence type="ECO:0000259" key="17">
    <source>
        <dbReference type="PROSITE" id="PS50110"/>
    </source>
</evidence>
<dbReference type="Pfam" id="PF00512">
    <property type="entry name" value="HisKA"/>
    <property type="match status" value="1"/>
</dbReference>
<keyword evidence="9 15" id="KW-1133">Transmembrane helix</keyword>
<comment type="caution">
    <text evidence="19">The sequence shown here is derived from an EMBL/GenBank/DDBJ whole genome shotgun (WGS) entry which is preliminary data.</text>
</comment>
<feature type="region of interest" description="Disordered" evidence="14">
    <location>
        <begin position="1"/>
        <end position="84"/>
    </location>
</feature>
<feature type="domain" description="Histidine kinase" evidence="16">
    <location>
        <begin position="272"/>
        <end position="493"/>
    </location>
</feature>
<dbReference type="Pfam" id="PF02518">
    <property type="entry name" value="HATPase_c"/>
    <property type="match status" value="1"/>
</dbReference>
<keyword evidence="4" id="KW-1003">Cell membrane</keyword>
<sequence>MSPAAEPHKHDATAEPHKHDATAEPHKHDATAEPRKHNATAEPRKHNATAEPRKGGVQAGPRDRHEAAAASHRSRGPAGPRPSGIAAALRRVRRGEIGSEQEMSVNRLLFAGVFALYLPTLGAPILAEGLRMLAVWSACAVLIILHIRLRPAPSTSRRVFALLADIGSLSWFLHFGGAWAAPFFPVYLWIALGNGFRFGTRWLLAGMTAFVLGFGTVALTTPFWQALPQLAVGLLIGPVILALYAGTLIRKLSQARLAAEQASEAKTRFLAGVSHELRTPLNAIIGMGGLLRETSLDAEQQEMARTIDGAARGLLGQINGLLDISRIEAGATTMRAESVDLPGLLVEMRGLLLAQAREKGLALRLHATPRTPLRILSDTAALRDILLNLGGNAVKFTSAGSVTIALDAEPGEGNALLLRLEVSDTGIGIEEAAQARIFERFAQADETIAGRFGGTGLGLALCKGLAGLLGGEIGVRSRPGEGSTFHVTIPARRDPAPLPAAAGSELPALLLTPDLAAAAPVAAGLAALGVAAVPRVVAAETFAAIWGAQAGAPPAQLLACAPPGSLPAPEEVAAALRGAGPAAGWPVFALAEGAGPGLPDPLRRRRVAGMLPAMPTAADWAMPLALARALLPRPAAPVPRVPASAAMRILVADDNRVNRLVVQKILEREGHVVTLVADGEEALDAMEAGGFDLVLMDLNMPGTDGVTATKLYRFAALGRPHLPILGLTADATPEAAARCREAGMDGCLVKPIEPAQLAAAVAAHAPRQDGGAAPPTGAPGGLPPRHEPVEAPALDPVVTAELVALGGPRFVAELRADFLTDAREALRTLEAAAALGDAARFRAAAHALRSSAANIGARGVFALSSAAEAMPAAEVPVAGQRQVALLAEELERVGAVRDRAS</sequence>
<evidence type="ECO:0000256" key="11">
    <source>
        <dbReference type="ARBA" id="ARBA00023136"/>
    </source>
</evidence>
<dbReference type="Pfam" id="PF01627">
    <property type="entry name" value="Hpt"/>
    <property type="match status" value="1"/>
</dbReference>
<keyword evidence="7" id="KW-0547">Nucleotide-binding</keyword>
<dbReference type="RefSeq" id="WP_226613474.1">
    <property type="nucleotide sequence ID" value="NZ_JAJAQI010000056.1"/>
</dbReference>
<dbReference type="GO" id="GO:0005524">
    <property type="term" value="F:ATP binding"/>
    <property type="evidence" value="ECO:0007669"/>
    <property type="project" value="UniProtKB-KW"/>
</dbReference>
<evidence type="ECO:0000256" key="5">
    <source>
        <dbReference type="ARBA" id="ARBA00022553"/>
    </source>
</evidence>
<dbReference type="SUPFAM" id="SSF52172">
    <property type="entry name" value="CheY-like"/>
    <property type="match status" value="1"/>
</dbReference>
<feature type="region of interest" description="Disordered" evidence="14">
    <location>
        <begin position="763"/>
        <end position="789"/>
    </location>
</feature>
<evidence type="ECO:0000256" key="13">
    <source>
        <dbReference type="PROSITE-ProRule" id="PRU00169"/>
    </source>
</evidence>
<evidence type="ECO:0000256" key="9">
    <source>
        <dbReference type="ARBA" id="ARBA00022989"/>
    </source>
</evidence>
<dbReference type="SMART" id="SM00448">
    <property type="entry name" value="REC"/>
    <property type="match status" value="1"/>
</dbReference>
<dbReference type="EMBL" id="JAJAQI010000056">
    <property type="protein sequence ID" value="MCB4824899.1"/>
    <property type="molecule type" value="Genomic_DNA"/>
</dbReference>
<comment type="catalytic activity">
    <reaction evidence="1">
        <text>ATP + protein L-histidine = ADP + protein N-phospho-L-histidine.</text>
        <dbReference type="EC" id="2.7.13.3"/>
    </reaction>
</comment>
<keyword evidence="20" id="KW-1185">Reference proteome</keyword>